<protein>
    <submittedName>
        <fullName evidence="5">MBL fold metallo-hydrolase</fullName>
    </submittedName>
</protein>
<accession>A0ABW3D6E7</accession>
<dbReference type="InterPro" id="IPR001279">
    <property type="entry name" value="Metallo-B-lactamas"/>
</dbReference>
<dbReference type="Gene3D" id="3.60.15.10">
    <property type="entry name" value="Ribonuclease Z/Hydroxyacylglutathione hydrolase-like"/>
    <property type="match status" value="2"/>
</dbReference>
<dbReference type="PANTHER" id="PTHR15032:SF36">
    <property type="entry name" value="METALLO-BETA-LACTAMASE DOMAIN-CONTAINING PROTEIN"/>
    <property type="match status" value="1"/>
</dbReference>
<evidence type="ECO:0000256" key="3">
    <source>
        <dbReference type="ARBA" id="ARBA00048505"/>
    </source>
</evidence>
<organism evidence="5 6">
    <name type="scientific">Paenibacillus residui</name>
    <dbReference type="NCBI Taxonomy" id="629724"/>
    <lineage>
        <taxon>Bacteria</taxon>
        <taxon>Bacillati</taxon>
        <taxon>Bacillota</taxon>
        <taxon>Bacilli</taxon>
        <taxon>Bacillales</taxon>
        <taxon>Paenibacillaceae</taxon>
        <taxon>Paenibacillus</taxon>
    </lineage>
</organism>
<comment type="catalytic activity">
    <reaction evidence="1">
        <text>3',5'-cyclic CMP + H2O = CMP + H(+)</text>
        <dbReference type="Rhea" id="RHEA:72675"/>
        <dbReference type="ChEBI" id="CHEBI:15377"/>
        <dbReference type="ChEBI" id="CHEBI:15378"/>
        <dbReference type="ChEBI" id="CHEBI:58003"/>
        <dbReference type="ChEBI" id="CHEBI:60377"/>
    </reaction>
    <physiologicalReaction direction="left-to-right" evidence="1">
        <dbReference type="Rhea" id="RHEA:72676"/>
    </physiologicalReaction>
</comment>
<dbReference type="Pfam" id="PF12706">
    <property type="entry name" value="Lactamase_B_2"/>
    <property type="match status" value="2"/>
</dbReference>
<evidence type="ECO:0000259" key="4">
    <source>
        <dbReference type="Pfam" id="PF12706"/>
    </source>
</evidence>
<comment type="caution">
    <text evidence="5">The sequence shown here is derived from an EMBL/GenBank/DDBJ whole genome shotgun (WGS) entry which is preliminary data.</text>
</comment>
<dbReference type="Proteomes" id="UP001597120">
    <property type="component" value="Unassembled WGS sequence"/>
</dbReference>
<feature type="domain" description="Metallo-beta-lactamase" evidence="4">
    <location>
        <begin position="85"/>
        <end position="206"/>
    </location>
</feature>
<proteinExistence type="predicted"/>
<dbReference type="EMBL" id="JBHTIU010000011">
    <property type="protein sequence ID" value="MFD0868269.1"/>
    <property type="molecule type" value="Genomic_DNA"/>
</dbReference>
<gene>
    <name evidence="5" type="ORF">ACFQ03_03845</name>
</gene>
<keyword evidence="6" id="KW-1185">Reference proteome</keyword>
<evidence type="ECO:0000313" key="5">
    <source>
        <dbReference type="EMBL" id="MFD0868269.1"/>
    </source>
</evidence>
<dbReference type="RefSeq" id="WP_379286183.1">
    <property type="nucleotide sequence ID" value="NZ_JBHTIU010000011.1"/>
</dbReference>
<dbReference type="InterPro" id="IPR036866">
    <property type="entry name" value="RibonucZ/Hydroxyglut_hydro"/>
</dbReference>
<reference evidence="6" key="1">
    <citation type="journal article" date="2019" name="Int. J. Syst. Evol. Microbiol.">
        <title>The Global Catalogue of Microorganisms (GCM) 10K type strain sequencing project: providing services to taxonomists for standard genome sequencing and annotation.</title>
        <authorList>
            <consortium name="The Broad Institute Genomics Platform"/>
            <consortium name="The Broad Institute Genome Sequencing Center for Infectious Disease"/>
            <person name="Wu L."/>
            <person name="Ma J."/>
        </authorList>
    </citation>
    <scope>NUCLEOTIDE SEQUENCE [LARGE SCALE GENOMIC DNA]</scope>
    <source>
        <strain evidence="6">CCUG 57263</strain>
    </source>
</reference>
<sequence length="372" mass="42481">MTKREFGFNWKTKRKRYENMDGVKLNNSFSQLRKWQKERRAKRKDLSYQIPQASPDLDYLHRNRKEMSITWIGHATFLIQMGGLNIITDPVWANRMGFAKRLAPPGLDISQLPDIDVVLISHGHYDHLDFPSLRRLPGAPAIYVPAGLRNKLRRKGYREVEELSWWQDISRDGVTFTFVPAQHWTRRTLMDTNTSHWGGWVISARGTDRGKTASVGREASPVVGEACAQGRESSLGVEEACAKSREESPVAGKAATLGRTSPQVVYFAGDSGYFRGFREIGRRFNIDYALLPIGAYEPEWFMSTQHVTPEEAVQALEDCGGQVMVPMHYGAFRLADDTPKEALDRLHAEWQRRALPPERLRCLRHGETLRSR</sequence>
<evidence type="ECO:0000256" key="1">
    <source>
        <dbReference type="ARBA" id="ARBA00034221"/>
    </source>
</evidence>
<name>A0ABW3D6E7_9BACL</name>
<comment type="catalytic activity">
    <reaction evidence="3">
        <text>3',5'-cyclic UMP + H2O = UMP + H(+)</text>
        <dbReference type="Rhea" id="RHEA:70575"/>
        <dbReference type="ChEBI" id="CHEBI:15377"/>
        <dbReference type="ChEBI" id="CHEBI:15378"/>
        <dbReference type="ChEBI" id="CHEBI:57865"/>
        <dbReference type="ChEBI" id="CHEBI:184387"/>
    </reaction>
    <physiologicalReaction direction="left-to-right" evidence="3">
        <dbReference type="Rhea" id="RHEA:70576"/>
    </physiologicalReaction>
</comment>
<evidence type="ECO:0000256" key="2">
    <source>
        <dbReference type="ARBA" id="ARBA00034301"/>
    </source>
</evidence>
<dbReference type="InterPro" id="IPR024884">
    <property type="entry name" value="NAPE-PLD"/>
</dbReference>
<comment type="function">
    <text evidence="2">Counteracts the endogenous Pycsar antiviral defense system. Phosphodiesterase that enables metal-dependent hydrolysis of host cyclic nucleotide Pycsar defense signals such as cCMP and cUMP.</text>
</comment>
<dbReference type="PIRSF" id="PIRSF038896">
    <property type="entry name" value="NAPE-PLD"/>
    <property type="match status" value="1"/>
</dbReference>
<dbReference type="SUPFAM" id="SSF56281">
    <property type="entry name" value="Metallo-hydrolase/oxidoreductase"/>
    <property type="match status" value="1"/>
</dbReference>
<evidence type="ECO:0000313" key="6">
    <source>
        <dbReference type="Proteomes" id="UP001597120"/>
    </source>
</evidence>
<dbReference type="PANTHER" id="PTHR15032">
    <property type="entry name" value="N-ACYL-PHOSPHATIDYLETHANOLAMINE-HYDROLYZING PHOSPHOLIPASE D"/>
    <property type="match status" value="1"/>
</dbReference>
<feature type="domain" description="Metallo-beta-lactamase" evidence="4">
    <location>
        <begin position="261"/>
        <end position="329"/>
    </location>
</feature>